<accession>A0A6I2R549</accession>
<reference evidence="1 2" key="1">
    <citation type="journal article" date="2019" name="Nat. Med.">
        <title>A library of human gut bacterial isolates paired with longitudinal multiomics data enables mechanistic microbiome research.</title>
        <authorList>
            <person name="Poyet M."/>
            <person name="Groussin M."/>
            <person name="Gibbons S.M."/>
            <person name="Avila-Pacheco J."/>
            <person name="Jiang X."/>
            <person name="Kearney S.M."/>
            <person name="Perrotta A.R."/>
            <person name="Berdy B."/>
            <person name="Zhao S."/>
            <person name="Lieberman T.D."/>
            <person name="Swanson P.K."/>
            <person name="Smith M."/>
            <person name="Roesemann S."/>
            <person name="Alexander J.E."/>
            <person name="Rich S.A."/>
            <person name="Livny J."/>
            <person name="Vlamakis H."/>
            <person name="Clish C."/>
            <person name="Bullock K."/>
            <person name="Deik A."/>
            <person name="Scott J."/>
            <person name="Pierce K.A."/>
            <person name="Xavier R.J."/>
            <person name="Alm E.J."/>
        </authorList>
    </citation>
    <scope>NUCLEOTIDE SEQUENCE [LARGE SCALE GENOMIC DNA]</scope>
    <source>
        <strain evidence="1 2">BIOML-A2</strain>
    </source>
</reference>
<dbReference type="Proteomes" id="UP000434475">
    <property type="component" value="Unassembled WGS sequence"/>
</dbReference>
<gene>
    <name evidence="1" type="ORF">GKE97_20220</name>
</gene>
<dbReference type="EMBL" id="WKPR01000027">
    <property type="protein sequence ID" value="MSB21808.1"/>
    <property type="molecule type" value="Genomic_DNA"/>
</dbReference>
<proteinExistence type="predicted"/>
<evidence type="ECO:0000313" key="2">
    <source>
        <dbReference type="Proteomes" id="UP000434475"/>
    </source>
</evidence>
<organism evidence="1 2">
    <name type="scientific">Flavonifractor plautii</name>
    <name type="common">Fusobacterium plautii</name>
    <dbReference type="NCBI Taxonomy" id="292800"/>
    <lineage>
        <taxon>Bacteria</taxon>
        <taxon>Bacillati</taxon>
        <taxon>Bacillota</taxon>
        <taxon>Clostridia</taxon>
        <taxon>Eubacteriales</taxon>
        <taxon>Oscillospiraceae</taxon>
        <taxon>Flavonifractor</taxon>
    </lineage>
</organism>
<dbReference type="RefSeq" id="WP_108981945.1">
    <property type="nucleotide sequence ID" value="NZ_WKPR01000027.1"/>
</dbReference>
<sequence length="216" mass="24295">MNTTQYQPLARPYVSYASDLDANLYAPLESAIQEPYPLSFTRMLNSSRSRGIDVVLQEGPYTTYIAEYPGYAKNCQYFSLELSFMNHGFVDSGWLLDSPVHFFLLYFPIGEEGEPPTKLKALLVAKARLLQELSRRGFNRAMLADRDEMLRQSNMPGAFKTADPGISIFYKTDGDRKPVYVRVDTSILESIAAGNFIVPVGDGPEELQGTWLGRQI</sequence>
<comment type="caution">
    <text evidence="1">The sequence shown here is derived from an EMBL/GenBank/DDBJ whole genome shotgun (WGS) entry which is preliminary data.</text>
</comment>
<dbReference type="AlphaFoldDB" id="A0A6I2R549"/>
<protein>
    <submittedName>
        <fullName evidence="1">Uncharacterized protein</fullName>
    </submittedName>
</protein>
<evidence type="ECO:0000313" key="1">
    <source>
        <dbReference type="EMBL" id="MSB21808.1"/>
    </source>
</evidence>
<name>A0A6I2R549_FLAPL</name>